<dbReference type="SMART" id="SM00667">
    <property type="entry name" value="LisH"/>
    <property type="match status" value="1"/>
</dbReference>
<dbReference type="Pfam" id="PF17814">
    <property type="entry name" value="LisH_TPL"/>
    <property type="match status" value="1"/>
</dbReference>
<accession>A0A9P1MT84</accession>
<dbReference type="InterPro" id="IPR015943">
    <property type="entry name" value="WD40/YVTN_repeat-like_dom_sf"/>
</dbReference>
<feature type="repeat" description="WD" evidence="8">
    <location>
        <begin position="385"/>
        <end position="426"/>
    </location>
</feature>
<dbReference type="InterPro" id="IPR055510">
    <property type="entry name" value="DUF7083"/>
</dbReference>
<evidence type="ECO:0000256" key="3">
    <source>
        <dbReference type="ARBA" id="ARBA00022664"/>
    </source>
</evidence>
<keyword evidence="2 8" id="KW-0853">WD repeat</keyword>
<dbReference type="PROSITE" id="PS50082">
    <property type="entry name" value="WD_REPEATS_2"/>
    <property type="match status" value="2"/>
</dbReference>
<dbReference type="SUPFAM" id="SSF50978">
    <property type="entry name" value="WD40 repeat-like"/>
    <property type="match status" value="1"/>
</dbReference>
<dbReference type="PROSITE" id="PS50897">
    <property type="entry name" value="CTLH"/>
    <property type="match status" value="1"/>
</dbReference>
<dbReference type="CDD" id="cd00200">
    <property type="entry name" value="WD40"/>
    <property type="match status" value="1"/>
</dbReference>
<dbReference type="FunFam" id="2.130.10.10:FF:001224">
    <property type="entry name" value="Protein CBR-SMU-1"/>
    <property type="match status" value="1"/>
</dbReference>
<feature type="repeat" description="WD" evidence="8">
    <location>
        <begin position="470"/>
        <end position="511"/>
    </location>
</feature>
<dbReference type="InterPro" id="IPR054532">
    <property type="entry name" value="TPL_SMU1_LisH-like"/>
</dbReference>
<dbReference type="SMART" id="SM00668">
    <property type="entry name" value="CTLH"/>
    <property type="match status" value="1"/>
</dbReference>
<keyword evidence="3" id="KW-0507">mRNA processing</keyword>
<evidence type="ECO:0000313" key="10">
    <source>
        <dbReference type="EMBL" id="CAI5439102.1"/>
    </source>
</evidence>
<evidence type="ECO:0000259" key="9">
    <source>
        <dbReference type="PROSITE" id="PS50897"/>
    </source>
</evidence>
<dbReference type="PANTHER" id="PTHR22848">
    <property type="entry name" value="WD40 REPEAT PROTEIN"/>
    <property type="match status" value="1"/>
</dbReference>
<evidence type="ECO:0000256" key="6">
    <source>
        <dbReference type="ARBA" id="ARBA00023242"/>
    </source>
</evidence>
<protein>
    <recommendedName>
        <fullName evidence="9">CTLH domain-containing protein</fullName>
    </recommendedName>
</protein>
<dbReference type="InterPro" id="IPR006594">
    <property type="entry name" value="LisH"/>
</dbReference>
<dbReference type="InterPro" id="IPR045184">
    <property type="entry name" value="SMU1"/>
</dbReference>
<feature type="domain" description="CTLH" evidence="9">
    <location>
        <begin position="180"/>
        <end position="232"/>
    </location>
</feature>
<reference evidence="10" key="1">
    <citation type="submission" date="2022-11" db="EMBL/GenBank/DDBJ databases">
        <authorList>
            <person name="Kikuchi T."/>
        </authorList>
    </citation>
    <scope>NUCLEOTIDE SEQUENCE</scope>
    <source>
        <strain evidence="10">PS1010</strain>
    </source>
</reference>
<evidence type="ECO:0000256" key="4">
    <source>
        <dbReference type="ARBA" id="ARBA00022737"/>
    </source>
</evidence>
<dbReference type="InterPro" id="IPR006595">
    <property type="entry name" value="CTLH_C"/>
</dbReference>
<comment type="caution">
    <text evidence="10">The sequence shown here is derived from an EMBL/GenBank/DDBJ whole genome shotgun (WGS) entry which is preliminary data.</text>
</comment>
<dbReference type="AlphaFoldDB" id="A0A9P1MT84"/>
<evidence type="ECO:0000256" key="5">
    <source>
        <dbReference type="ARBA" id="ARBA00023187"/>
    </source>
</evidence>
<dbReference type="EMBL" id="CANHGI010000001">
    <property type="protein sequence ID" value="CAI5439102.1"/>
    <property type="molecule type" value="Genomic_DNA"/>
</dbReference>
<dbReference type="GO" id="GO:0000398">
    <property type="term" value="P:mRNA splicing, via spliceosome"/>
    <property type="evidence" value="ECO:0007669"/>
    <property type="project" value="InterPro"/>
</dbReference>
<dbReference type="PROSITE" id="PS50896">
    <property type="entry name" value="LISH"/>
    <property type="match status" value="1"/>
</dbReference>
<keyword evidence="11" id="KW-1185">Reference proteome</keyword>
<organism evidence="10 11">
    <name type="scientific">Caenorhabditis angaria</name>
    <dbReference type="NCBI Taxonomy" id="860376"/>
    <lineage>
        <taxon>Eukaryota</taxon>
        <taxon>Metazoa</taxon>
        <taxon>Ecdysozoa</taxon>
        <taxon>Nematoda</taxon>
        <taxon>Chromadorea</taxon>
        <taxon>Rhabditida</taxon>
        <taxon>Rhabditina</taxon>
        <taxon>Rhabditomorpha</taxon>
        <taxon>Rhabditoidea</taxon>
        <taxon>Rhabditidae</taxon>
        <taxon>Peloderinae</taxon>
        <taxon>Caenorhabditis</taxon>
    </lineage>
</organism>
<dbReference type="InterPro" id="IPR001680">
    <property type="entry name" value="WD40_rpt"/>
</dbReference>
<comment type="similarity">
    <text evidence="7">Belongs to the WD repeat SMU1 family.</text>
</comment>
<dbReference type="Gene3D" id="2.130.10.10">
    <property type="entry name" value="YVTN repeat-like/Quinoprotein amine dehydrogenase"/>
    <property type="match status" value="1"/>
</dbReference>
<keyword evidence="4" id="KW-0677">Repeat</keyword>
<dbReference type="GO" id="GO:0005634">
    <property type="term" value="C:nucleus"/>
    <property type="evidence" value="ECO:0007669"/>
    <property type="project" value="UniProtKB-SubCell"/>
</dbReference>
<evidence type="ECO:0000256" key="8">
    <source>
        <dbReference type="PROSITE-ProRule" id="PRU00221"/>
    </source>
</evidence>
<dbReference type="Pfam" id="PF00400">
    <property type="entry name" value="WD40"/>
    <property type="match status" value="4"/>
</dbReference>
<sequence>MDPEQVAELIEAQRLNTELLLEQQAKSTDLLVTKLFDGFKTYLTSTTGTSSVPPAGPITTSATTTEYILNSLSSRIPEFIFDEESGQTFDVWYQRYQDTLSKDAKALDDDARSPSPRKLHETHQHPNHWRTILFDVNKMTTAIEIESADVIRLIEQYLKESNLLRTLQVLQEETNVTLNTVDSIDSFCNEITQGHWDNVLKTIQPLKLPAKKLIDLYEHIIIELVELRELATARLVARQTDPMILLKQIDPERFTRLENLINRPYFDSSEVFGDISKDKRRSAIAQALSSEVHVVPPSRLLSLLGQSLKWQLNQGLLPPGTAIDLFRGKAAQKEQVEERYPTQMARHIKFSAKSYPESAIFSPDGNYLVTGSKDGFIEYQAQDNLMMMDAGVRCLAFSRDSEMLVSGALDGKIKVWKIESGECLRRFDRAHVNGVCAVRLSRDNSHVLSGGNDHVVRVHGMKSGKCLKELKGHTSYITDVRYSDEGNQIISCSADSTIRVWHGKTGECLSTFRVAGAGDAPIFNILPIPKSDPPQMVVCNRTNTLYVVNISGQVVRTMTSGKREKGDFVSCILSPRGEWAYALAEDGVMYCFLVLSASLETTLPVSERLPIGLAHHPHQNLIGTFSEDAHLRLWTD</sequence>
<keyword evidence="6" id="KW-0539">Nucleus</keyword>
<dbReference type="PROSITE" id="PS50294">
    <property type="entry name" value="WD_REPEATS_REGION"/>
    <property type="match status" value="2"/>
</dbReference>
<dbReference type="Proteomes" id="UP001152747">
    <property type="component" value="Unassembled WGS sequence"/>
</dbReference>
<evidence type="ECO:0000313" key="11">
    <source>
        <dbReference type="Proteomes" id="UP001152747"/>
    </source>
</evidence>
<comment type="subcellular location">
    <subcellularLocation>
        <location evidence="1">Nucleus</location>
    </subcellularLocation>
</comment>
<gene>
    <name evidence="10" type="ORF">CAMP_LOCUS1739</name>
</gene>
<evidence type="ECO:0000256" key="1">
    <source>
        <dbReference type="ARBA" id="ARBA00004123"/>
    </source>
</evidence>
<proteinExistence type="inferred from homology"/>
<dbReference type="SMART" id="SM00320">
    <property type="entry name" value="WD40"/>
    <property type="match status" value="6"/>
</dbReference>
<evidence type="ECO:0000256" key="7">
    <source>
        <dbReference type="ARBA" id="ARBA00025801"/>
    </source>
</evidence>
<dbReference type="OrthoDB" id="538223at2759"/>
<name>A0A9P1MT84_9PELO</name>
<evidence type="ECO:0000256" key="2">
    <source>
        <dbReference type="ARBA" id="ARBA00022574"/>
    </source>
</evidence>
<dbReference type="InterPro" id="IPR036322">
    <property type="entry name" value="WD40_repeat_dom_sf"/>
</dbReference>
<dbReference type="Pfam" id="PF23309">
    <property type="entry name" value="DUF7083"/>
    <property type="match status" value="1"/>
</dbReference>
<keyword evidence="5" id="KW-0508">mRNA splicing</keyword>